<dbReference type="AlphaFoldDB" id="A0A8H2WRF1"/>
<dbReference type="EMBL" id="CAJMWT010001390">
    <property type="protein sequence ID" value="CAE6397884.1"/>
    <property type="molecule type" value="Genomic_DNA"/>
</dbReference>
<comment type="caution">
    <text evidence="1">The sequence shown here is derived from an EMBL/GenBank/DDBJ whole genome shotgun (WGS) entry which is preliminary data.</text>
</comment>
<gene>
    <name evidence="1" type="ORF">RDB_LOCUS34624</name>
</gene>
<reference evidence="1" key="1">
    <citation type="submission" date="2021-01" db="EMBL/GenBank/DDBJ databases">
        <authorList>
            <person name="Kaushik A."/>
        </authorList>
    </citation>
    <scope>NUCLEOTIDE SEQUENCE</scope>
    <source>
        <strain evidence="1">AG2-2IIIB</strain>
    </source>
</reference>
<organism evidence="1 2">
    <name type="scientific">Rhizoctonia solani</name>
    <dbReference type="NCBI Taxonomy" id="456999"/>
    <lineage>
        <taxon>Eukaryota</taxon>
        <taxon>Fungi</taxon>
        <taxon>Dikarya</taxon>
        <taxon>Basidiomycota</taxon>
        <taxon>Agaricomycotina</taxon>
        <taxon>Agaricomycetes</taxon>
        <taxon>Cantharellales</taxon>
        <taxon>Ceratobasidiaceae</taxon>
        <taxon>Rhizoctonia</taxon>
    </lineage>
</organism>
<evidence type="ECO:0000313" key="1">
    <source>
        <dbReference type="EMBL" id="CAE6397884.1"/>
    </source>
</evidence>
<name>A0A8H2WRF1_9AGAM</name>
<protein>
    <submittedName>
        <fullName evidence="1">Uncharacterized protein</fullName>
    </submittedName>
</protein>
<evidence type="ECO:0000313" key="2">
    <source>
        <dbReference type="Proteomes" id="UP000663843"/>
    </source>
</evidence>
<proteinExistence type="predicted"/>
<accession>A0A8H2WRF1</accession>
<dbReference type="Proteomes" id="UP000663843">
    <property type="component" value="Unassembled WGS sequence"/>
</dbReference>
<sequence>MEARRQYYDPVRDSRAGEQYFPLDPELLSGVVFNHRSDIQIEPHPPAGQDALQLLPIHQSPADESQLHVDDSEDRTTKIEFSTQWSNRKEAVWDIVGTKRGTQALVSAPAPQARAAPRIWAEVRLHPCFSTRLYFESNMS</sequence>